<dbReference type="Proteomes" id="UP000005408">
    <property type="component" value="Unassembled WGS sequence"/>
</dbReference>
<dbReference type="EnsemblMetazoa" id="G586.2">
    <property type="protein sequence ID" value="G586.2:cds"/>
    <property type="gene ID" value="G586"/>
</dbReference>
<accession>A0A8W8NES7</accession>
<dbReference type="InterPro" id="IPR009072">
    <property type="entry name" value="Histone-fold"/>
</dbReference>
<reference evidence="1" key="1">
    <citation type="submission" date="2022-08" db="UniProtKB">
        <authorList>
            <consortium name="EnsemblMetazoa"/>
        </authorList>
    </citation>
    <scope>IDENTIFICATION</scope>
    <source>
        <strain evidence="1">05x7-T-G4-1.051#20</strain>
    </source>
</reference>
<dbReference type="CDD" id="cd13732">
    <property type="entry name" value="HFD_CENP-W"/>
    <property type="match status" value="1"/>
</dbReference>
<dbReference type="EnsemblMetazoa" id="G586.3">
    <property type="protein sequence ID" value="G586.3:cds"/>
    <property type="gene ID" value="G586"/>
</dbReference>
<dbReference type="GO" id="GO:0046982">
    <property type="term" value="F:protein heterodimerization activity"/>
    <property type="evidence" value="ECO:0007669"/>
    <property type="project" value="InterPro"/>
</dbReference>
<sequence length="77" mass="8871">MLPKCPKQKLKASLKKKTHRTHIKPTKVDVLIWLGYITMMQKLAKAAQLQAREEKQNSVNSYHLRKVADQVLKSCKA</sequence>
<dbReference type="Gene3D" id="1.10.20.10">
    <property type="entry name" value="Histone, subunit A"/>
    <property type="match status" value="1"/>
</dbReference>
<dbReference type="AlphaFoldDB" id="A0A8W8NES7"/>
<keyword evidence="2" id="KW-1185">Reference proteome</keyword>
<evidence type="ECO:0008006" key="3">
    <source>
        <dbReference type="Google" id="ProtNLM"/>
    </source>
</evidence>
<protein>
    <recommendedName>
        <fullName evidence="3">Centromere protein W</fullName>
    </recommendedName>
</protein>
<name>A0A8W8NES7_MAGGI</name>
<proteinExistence type="predicted"/>
<organism evidence="1 2">
    <name type="scientific">Magallana gigas</name>
    <name type="common">Pacific oyster</name>
    <name type="synonym">Crassostrea gigas</name>
    <dbReference type="NCBI Taxonomy" id="29159"/>
    <lineage>
        <taxon>Eukaryota</taxon>
        <taxon>Metazoa</taxon>
        <taxon>Spiralia</taxon>
        <taxon>Lophotrochozoa</taxon>
        <taxon>Mollusca</taxon>
        <taxon>Bivalvia</taxon>
        <taxon>Autobranchia</taxon>
        <taxon>Pteriomorphia</taxon>
        <taxon>Ostreida</taxon>
        <taxon>Ostreoidea</taxon>
        <taxon>Ostreidae</taxon>
        <taxon>Magallana</taxon>
    </lineage>
</organism>
<evidence type="ECO:0000313" key="1">
    <source>
        <dbReference type="EnsemblMetazoa" id="G586.1:cds"/>
    </source>
</evidence>
<evidence type="ECO:0000313" key="2">
    <source>
        <dbReference type="Proteomes" id="UP000005408"/>
    </source>
</evidence>
<dbReference type="EnsemblMetazoa" id="G586.1">
    <property type="protein sequence ID" value="G586.1:cds"/>
    <property type="gene ID" value="G586"/>
</dbReference>